<dbReference type="Pfam" id="PF03583">
    <property type="entry name" value="LIP"/>
    <property type="match status" value="1"/>
</dbReference>
<dbReference type="GeneID" id="98148110"/>
<keyword evidence="1" id="KW-0378">Hydrolase</keyword>
<organism evidence="2 3">
    <name type="scientific">Aspergillus lucknowensis</name>
    <dbReference type="NCBI Taxonomy" id="176173"/>
    <lineage>
        <taxon>Eukaryota</taxon>
        <taxon>Fungi</taxon>
        <taxon>Dikarya</taxon>
        <taxon>Ascomycota</taxon>
        <taxon>Pezizomycotina</taxon>
        <taxon>Eurotiomycetes</taxon>
        <taxon>Eurotiomycetidae</taxon>
        <taxon>Eurotiales</taxon>
        <taxon>Aspergillaceae</taxon>
        <taxon>Aspergillus</taxon>
        <taxon>Aspergillus subgen. Nidulantes</taxon>
    </lineage>
</organism>
<dbReference type="RefSeq" id="XP_070885924.1">
    <property type="nucleotide sequence ID" value="XM_071033038.1"/>
</dbReference>
<dbReference type="Proteomes" id="UP001610432">
    <property type="component" value="Unassembled WGS sequence"/>
</dbReference>
<dbReference type="PANTHER" id="PTHR34853:SF5">
    <property type="entry name" value="LIP-DOMAIN-CONTAINING PROTEIN-RELATED"/>
    <property type="match status" value="1"/>
</dbReference>
<dbReference type="Gene3D" id="3.40.50.1820">
    <property type="entry name" value="alpha/beta hydrolase"/>
    <property type="match status" value="2"/>
</dbReference>
<proteinExistence type="predicted"/>
<dbReference type="InterPro" id="IPR005152">
    <property type="entry name" value="Lipase_secreted"/>
</dbReference>
<evidence type="ECO:0000256" key="1">
    <source>
        <dbReference type="ARBA" id="ARBA00022801"/>
    </source>
</evidence>
<evidence type="ECO:0000313" key="2">
    <source>
        <dbReference type="EMBL" id="KAL2866945.1"/>
    </source>
</evidence>
<dbReference type="PANTHER" id="PTHR34853">
    <property type="match status" value="1"/>
</dbReference>
<reference evidence="2 3" key="1">
    <citation type="submission" date="2024-07" db="EMBL/GenBank/DDBJ databases">
        <title>Section-level genome sequencing and comparative genomics of Aspergillus sections Usti and Cavernicolus.</title>
        <authorList>
            <consortium name="Lawrence Berkeley National Laboratory"/>
            <person name="Nybo J.L."/>
            <person name="Vesth T.C."/>
            <person name="Theobald S."/>
            <person name="Frisvad J.C."/>
            <person name="Larsen T.O."/>
            <person name="Kjaerboelling I."/>
            <person name="Rothschild-Mancinelli K."/>
            <person name="Lyhne E.K."/>
            <person name="Kogle M.E."/>
            <person name="Barry K."/>
            <person name="Clum A."/>
            <person name="Na H."/>
            <person name="Ledsgaard L."/>
            <person name="Lin J."/>
            <person name="Lipzen A."/>
            <person name="Kuo A."/>
            <person name="Riley R."/>
            <person name="Mondo S."/>
            <person name="Labutti K."/>
            <person name="Haridas S."/>
            <person name="Pangalinan J."/>
            <person name="Salamov A.A."/>
            <person name="Simmons B.A."/>
            <person name="Magnuson J.K."/>
            <person name="Chen J."/>
            <person name="Drula E."/>
            <person name="Henrissat B."/>
            <person name="Wiebenga A."/>
            <person name="Lubbers R.J."/>
            <person name="Gomes A.C."/>
            <person name="Macurrencykelacurrency M.R."/>
            <person name="Stajich J."/>
            <person name="Grigoriev I.V."/>
            <person name="Mortensen U.H."/>
            <person name="De Vries R.P."/>
            <person name="Baker S.E."/>
            <person name="Andersen M.R."/>
        </authorList>
    </citation>
    <scope>NUCLEOTIDE SEQUENCE [LARGE SCALE GENOMIC DNA]</scope>
    <source>
        <strain evidence="2 3">CBS 449.75</strain>
    </source>
</reference>
<accession>A0ABR4LQX0</accession>
<protein>
    <submittedName>
        <fullName evidence="2">Secretory lipase-domain-containing protein</fullName>
    </submittedName>
</protein>
<dbReference type="SUPFAM" id="SSF53474">
    <property type="entry name" value="alpha/beta-Hydrolases"/>
    <property type="match status" value="1"/>
</dbReference>
<dbReference type="EMBL" id="JBFXLQ010000022">
    <property type="protein sequence ID" value="KAL2866945.1"/>
    <property type="molecule type" value="Genomic_DNA"/>
</dbReference>
<dbReference type="InterPro" id="IPR029058">
    <property type="entry name" value="AB_hydrolase_fold"/>
</dbReference>
<gene>
    <name evidence="2" type="ORF">BJX67DRAFT_381575</name>
</gene>
<name>A0ABR4LQX0_9EURO</name>
<sequence length="292" mass="32144">MTQNGVDYAPFDNNLTLSHAITTSGGLNQGWIVTVPDYEGLNAAFMANVQGAYARIPERHPLRFWPPNCKSRAPELGKNIVVAAGGVTPNLILVMETTMYNLSSLTLAALTGVSSAYAELDAFIRRHLVGDPARRKEFEGYFEHCFGWLFQNYDKIGIAEYFDIGIPDIVSSSVVQRVFSENSLGKSAPRIPLLIYHSAKDEVSPPPQVDGLVSWYCAEGSEVEYRRVLSEKHTELGETALFLALEWVKERLDGVPMLPGCWNSTRVSGTTDPGTWVFLGESVVANIVGLLE</sequence>
<comment type="caution">
    <text evidence="2">The sequence shown here is derived from an EMBL/GenBank/DDBJ whole genome shotgun (WGS) entry which is preliminary data.</text>
</comment>
<keyword evidence="3" id="KW-1185">Reference proteome</keyword>
<evidence type="ECO:0000313" key="3">
    <source>
        <dbReference type="Proteomes" id="UP001610432"/>
    </source>
</evidence>